<name>A0A3G3BVW8_9CAUD</name>
<reference evidence="1 2" key="1">
    <citation type="submission" date="2018-09" db="EMBL/GenBank/DDBJ databases">
        <title>Comparative Genomic Analysis of Eight Novel Haloalkaliphilic Bacteriophages from Lake Elmenteita, Kenya.</title>
        <authorList>
            <person name="Akhwale J.K."/>
        </authorList>
    </citation>
    <scope>NUCLEOTIDE SEQUENCE [LARGE SCALE GENOMIC DNA]</scope>
</reference>
<accession>A0A3G3BVW8</accession>
<gene>
    <name evidence="1" type="ORF">BboS125_00028</name>
</gene>
<sequence length="34" mass="3927">MDKCERCEEVTRITVTSNGVYVCNDCWIDGDDKE</sequence>
<protein>
    <submittedName>
        <fullName evidence="1">Uncharacterized protein</fullName>
    </submittedName>
</protein>
<organism evidence="1 2">
    <name type="scientific">Bacillus phage vB_BboS-125</name>
    <dbReference type="NCBI Taxonomy" id="2419618"/>
    <lineage>
        <taxon>Viruses</taxon>
        <taxon>Duplodnaviria</taxon>
        <taxon>Heunggongvirae</taxon>
        <taxon>Uroviricota</taxon>
        <taxon>Caudoviricetes</taxon>
        <taxon>Elmenteitavirus</taxon>
        <taxon>Elmenteitavirus ev125</taxon>
    </lineage>
</organism>
<keyword evidence="2" id="KW-1185">Reference proteome</keyword>
<evidence type="ECO:0000313" key="1">
    <source>
        <dbReference type="EMBL" id="AYP68398.1"/>
    </source>
</evidence>
<dbReference type="EMBL" id="MH884509">
    <property type="protein sequence ID" value="AYP68398.1"/>
    <property type="molecule type" value="Genomic_DNA"/>
</dbReference>
<evidence type="ECO:0000313" key="2">
    <source>
        <dbReference type="Proteomes" id="UP000275028"/>
    </source>
</evidence>
<dbReference type="Proteomes" id="UP000275028">
    <property type="component" value="Segment"/>
</dbReference>
<proteinExistence type="predicted"/>